<protein>
    <recommendedName>
        <fullName evidence="2">Neurotransmitter-gated ion-channel transmembrane domain-containing protein</fullName>
    </recommendedName>
</protein>
<dbReference type="EMBL" id="KN761971">
    <property type="protein sequence ID" value="KIH48169.1"/>
    <property type="molecule type" value="Genomic_DNA"/>
</dbReference>
<dbReference type="InterPro" id="IPR036719">
    <property type="entry name" value="Neuro-gated_channel_TM_sf"/>
</dbReference>
<feature type="domain" description="Neurotransmitter-gated ion-channel transmembrane" evidence="2">
    <location>
        <begin position="1"/>
        <end position="45"/>
    </location>
</feature>
<dbReference type="AlphaFoldDB" id="A0A0C2FN63"/>
<proteinExistence type="predicted"/>
<dbReference type="OrthoDB" id="442503at2759"/>
<dbReference type="GO" id="GO:0016020">
    <property type="term" value="C:membrane"/>
    <property type="evidence" value="ECO:0007669"/>
    <property type="project" value="InterPro"/>
</dbReference>
<dbReference type="Pfam" id="PF02932">
    <property type="entry name" value="Neur_chan_memb"/>
    <property type="match status" value="1"/>
</dbReference>
<keyword evidence="4" id="KW-1185">Reference proteome</keyword>
<keyword evidence="1" id="KW-0812">Transmembrane</keyword>
<keyword evidence="1" id="KW-1133">Transmembrane helix</keyword>
<evidence type="ECO:0000259" key="2">
    <source>
        <dbReference type="Pfam" id="PF02932"/>
    </source>
</evidence>
<reference evidence="3 4" key="1">
    <citation type="submission" date="2013-12" db="EMBL/GenBank/DDBJ databases">
        <title>Draft genome of the parsitic nematode Ancylostoma duodenale.</title>
        <authorList>
            <person name="Mitreva M."/>
        </authorList>
    </citation>
    <scope>NUCLEOTIDE SEQUENCE [LARGE SCALE GENOMIC DNA]</scope>
    <source>
        <strain evidence="3 4">Zhejiang</strain>
    </source>
</reference>
<evidence type="ECO:0000313" key="4">
    <source>
        <dbReference type="Proteomes" id="UP000054047"/>
    </source>
</evidence>
<feature type="transmembrane region" description="Helical" evidence="1">
    <location>
        <begin position="23"/>
        <end position="42"/>
    </location>
</feature>
<dbReference type="GO" id="GO:0006811">
    <property type="term" value="P:monoatomic ion transport"/>
    <property type="evidence" value="ECO:0007669"/>
    <property type="project" value="InterPro"/>
</dbReference>
<evidence type="ECO:0000256" key="1">
    <source>
        <dbReference type="SAM" id="Phobius"/>
    </source>
</evidence>
<sequence length="65" mass="6977">MTTQAASINNSLPAVSYIKAVDVWIGVCLAFIFATVLEYAFVSYEASMYKSGGIFLATSGFGNRL</sequence>
<dbReference type="Proteomes" id="UP000054047">
    <property type="component" value="Unassembled WGS sequence"/>
</dbReference>
<accession>A0A0C2FN63</accession>
<dbReference type="SUPFAM" id="SSF90112">
    <property type="entry name" value="Neurotransmitter-gated ion-channel transmembrane pore"/>
    <property type="match status" value="1"/>
</dbReference>
<evidence type="ECO:0000313" key="3">
    <source>
        <dbReference type="EMBL" id="KIH48169.1"/>
    </source>
</evidence>
<keyword evidence="1" id="KW-0472">Membrane</keyword>
<gene>
    <name evidence="3" type="ORF">ANCDUO_21765</name>
</gene>
<dbReference type="InterPro" id="IPR006029">
    <property type="entry name" value="Neurotrans-gated_channel_TM"/>
</dbReference>
<name>A0A0C2FN63_9BILA</name>
<dbReference type="Gene3D" id="6.10.250.2810">
    <property type="match status" value="1"/>
</dbReference>
<organism evidence="3 4">
    <name type="scientific">Ancylostoma duodenale</name>
    <dbReference type="NCBI Taxonomy" id="51022"/>
    <lineage>
        <taxon>Eukaryota</taxon>
        <taxon>Metazoa</taxon>
        <taxon>Ecdysozoa</taxon>
        <taxon>Nematoda</taxon>
        <taxon>Chromadorea</taxon>
        <taxon>Rhabditida</taxon>
        <taxon>Rhabditina</taxon>
        <taxon>Rhabditomorpha</taxon>
        <taxon>Strongyloidea</taxon>
        <taxon>Ancylostomatidae</taxon>
        <taxon>Ancylostomatinae</taxon>
        <taxon>Ancylostoma</taxon>
    </lineage>
</organism>